<feature type="domain" description="Late nodulin" evidence="2">
    <location>
        <begin position="1"/>
        <end position="53"/>
    </location>
</feature>
<gene>
    <name evidence="3" type="ordered locus">MTR_4g065970</name>
    <name evidence="4" type="ORF">MtrunA17_Chr4g0033021</name>
</gene>
<dbReference type="HOGENOM" id="CLU_181053_7_2_1"/>
<evidence type="ECO:0000313" key="5">
    <source>
        <dbReference type="EnsemblPlants" id="KEH30257"/>
    </source>
</evidence>
<evidence type="ECO:0000313" key="6">
    <source>
        <dbReference type="Proteomes" id="UP000002051"/>
    </source>
</evidence>
<dbReference type="GO" id="GO:0046872">
    <property type="term" value="F:metal ion binding"/>
    <property type="evidence" value="ECO:0007669"/>
    <property type="project" value="InterPro"/>
</dbReference>
<evidence type="ECO:0000256" key="1">
    <source>
        <dbReference type="SAM" id="Phobius"/>
    </source>
</evidence>
<name>A0A072UKL5_MEDTR</name>
<evidence type="ECO:0000259" key="2">
    <source>
        <dbReference type="Pfam" id="PF07127"/>
    </source>
</evidence>
<keyword evidence="1" id="KW-1133">Transmembrane helix</keyword>
<reference evidence="3 6" key="2">
    <citation type="journal article" date="2014" name="BMC Genomics">
        <title>An improved genome release (version Mt4.0) for the model legume Medicago truncatula.</title>
        <authorList>
            <person name="Tang H."/>
            <person name="Krishnakumar V."/>
            <person name="Bidwell S."/>
            <person name="Rosen B."/>
            <person name="Chan A."/>
            <person name="Zhou S."/>
            <person name="Gentzbittel L."/>
            <person name="Childs K.L."/>
            <person name="Yandell M."/>
            <person name="Gundlach H."/>
            <person name="Mayer K.F."/>
            <person name="Schwartz D.C."/>
            <person name="Town C.D."/>
        </authorList>
    </citation>
    <scope>GENOME REANNOTATION</scope>
    <source>
        <strain evidence="3">A17</strain>
        <strain evidence="5 6">cv. Jemalong A17</strain>
    </source>
</reference>
<dbReference type="EMBL" id="PSQE01000004">
    <property type="protein sequence ID" value="RHN61103.1"/>
    <property type="molecule type" value="Genomic_DNA"/>
</dbReference>
<evidence type="ECO:0000313" key="3">
    <source>
        <dbReference type="EMBL" id="KEH30257.1"/>
    </source>
</evidence>
<dbReference type="EnsemblPlants" id="KEH30257">
    <property type="protein sequence ID" value="KEH30257"/>
    <property type="gene ID" value="MTR_4g065970"/>
</dbReference>
<dbReference type="Gramene" id="rna23528">
    <property type="protein sequence ID" value="RHN61103.1"/>
    <property type="gene ID" value="gene23528"/>
</dbReference>
<dbReference type="AlphaFoldDB" id="A0A072UKL5"/>
<dbReference type="Proteomes" id="UP000265566">
    <property type="component" value="Chromosome 4"/>
</dbReference>
<keyword evidence="1" id="KW-0812">Transmembrane</keyword>
<protein>
    <submittedName>
        <fullName evidence="3">Nodule Cysteine-Rich (NCR) secreted peptide</fullName>
    </submittedName>
    <submittedName>
        <fullName evidence="4">Putative Late nodulin</fullName>
    </submittedName>
</protein>
<organism evidence="3 6">
    <name type="scientific">Medicago truncatula</name>
    <name type="common">Barrel medic</name>
    <name type="synonym">Medicago tribuloides</name>
    <dbReference type="NCBI Taxonomy" id="3880"/>
    <lineage>
        <taxon>Eukaryota</taxon>
        <taxon>Viridiplantae</taxon>
        <taxon>Streptophyta</taxon>
        <taxon>Embryophyta</taxon>
        <taxon>Tracheophyta</taxon>
        <taxon>Spermatophyta</taxon>
        <taxon>Magnoliopsida</taxon>
        <taxon>eudicotyledons</taxon>
        <taxon>Gunneridae</taxon>
        <taxon>Pentapetalae</taxon>
        <taxon>rosids</taxon>
        <taxon>fabids</taxon>
        <taxon>Fabales</taxon>
        <taxon>Fabaceae</taxon>
        <taxon>Papilionoideae</taxon>
        <taxon>50 kb inversion clade</taxon>
        <taxon>NPAAA clade</taxon>
        <taxon>Hologalegina</taxon>
        <taxon>IRL clade</taxon>
        <taxon>Trifolieae</taxon>
        <taxon>Medicago</taxon>
    </lineage>
</organism>
<feature type="transmembrane region" description="Helical" evidence="1">
    <location>
        <begin position="6"/>
        <end position="22"/>
    </location>
</feature>
<dbReference type="PaxDb" id="3880-AES62721"/>
<dbReference type="InterPro" id="IPR009810">
    <property type="entry name" value="Nodulin_late_dom"/>
</dbReference>
<reference evidence="4" key="5">
    <citation type="journal article" date="2018" name="Nat. Plants">
        <title>Whole-genome landscape of Medicago truncatula symbiotic genes.</title>
        <authorList>
            <person name="Pecrix Y."/>
            <person name="Gamas P."/>
            <person name="Carrere S."/>
        </authorList>
    </citation>
    <scope>NUCLEOTIDE SEQUENCE</scope>
    <source>
        <tissue evidence="4">Leaves</tissue>
    </source>
</reference>
<reference evidence="3 6" key="1">
    <citation type="journal article" date="2011" name="Nature">
        <title>The Medicago genome provides insight into the evolution of rhizobial symbioses.</title>
        <authorList>
            <person name="Young N.D."/>
            <person name="Debelle F."/>
            <person name="Oldroyd G.E."/>
            <person name="Geurts R."/>
            <person name="Cannon S.B."/>
            <person name="Udvardi M.K."/>
            <person name="Benedito V.A."/>
            <person name="Mayer K.F."/>
            <person name="Gouzy J."/>
            <person name="Schoof H."/>
            <person name="Van de Peer Y."/>
            <person name="Proost S."/>
            <person name="Cook D.R."/>
            <person name="Meyers B.C."/>
            <person name="Spannagl M."/>
            <person name="Cheung F."/>
            <person name="De Mita S."/>
            <person name="Krishnakumar V."/>
            <person name="Gundlach H."/>
            <person name="Zhou S."/>
            <person name="Mudge J."/>
            <person name="Bharti A.K."/>
            <person name="Murray J.D."/>
            <person name="Naoumkina M.A."/>
            <person name="Rosen B."/>
            <person name="Silverstein K.A."/>
            <person name="Tang H."/>
            <person name="Rombauts S."/>
            <person name="Zhao P.X."/>
            <person name="Zhou P."/>
            <person name="Barbe V."/>
            <person name="Bardou P."/>
            <person name="Bechner M."/>
            <person name="Bellec A."/>
            <person name="Berger A."/>
            <person name="Berges H."/>
            <person name="Bidwell S."/>
            <person name="Bisseling T."/>
            <person name="Choisne N."/>
            <person name="Couloux A."/>
            <person name="Denny R."/>
            <person name="Deshpande S."/>
            <person name="Dai X."/>
            <person name="Doyle J.J."/>
            <person name="Dudez A.M."/>
            <person name="Farmer A.D."/>
            <person name="Fouteau S."/>
            <person name="Franken C."/>
            <person name="Gibelin C."/>
            <person name="Gish J."/>
            <person name="Goldstein S."/>
            <person name="Gonzalez A.J."/>
            <person name="Green P.J."/>
            <person name="Hallab A."/>
            <person name="Hartog M."/>
            <person name="Hua A."/>
            <person name="Humphray S.J."/>
            <person name="Jeong D.H."/>
            <person name="Jing Y."/>
            <person name="Jocker A."/>
            <person name="Kenton S.M."/>
            <person name="Kim D.J."/>
            <person name="Klee K."/>
            <person name="Lai H."/>
            <person name="Lang C."/>
            <person name="Lin S."/>
            <person name="Macmil S.L."/>
            <person name="Magdelenat G."/>
            <person name="Matthews L."/>
            <person name="McCorrison J."/>
            <person name="Monaghan E.L."/>
            <person name="Mun J.H."/>
            <person name="Najar F.Z."/>
            <person name="Nicholson C."/>
            <person name="Noirot C."/>
            <person name="O'Bleness M."/>
            <person name="Paule C.R."/>
            <person name="Poulain J."/>
            <person name="Prion F."/>
            <person name="Qin B."/>
            <person name="Qu C."/>
            <person name="Retzel E.F."/>
            <person name="Riddle C."/>
            <person name="Sallet E."/>
            <person name="Samain S."/>
            <person name="Samson N."/>
            <person name="Sanders I."/>
            <person name="Saurat O."/>
            <person name="Scarpelli C."/>
            <person name="Schiex T."/>
            <person name="Segurens B."/>
            <person name="Severin A.J."/>
            <person name="Sherrier D.J."/>
            <person name="Shi R."/>
            <person name="Sims S."/>
            <person name="Singer S.R."/>
            <person name="Sinharoy S."/>
            <person name="Sterck L."/>
            <person name="Viollet A."/>
            <person name="Wang B.B."/>
            <person name="Wang K."/>
            <person name="Wang M."/>
            <person name="Wang X."/>
            <person name="Warfsmann J."/>
            <person name="Weissenbach J."/>
            <person name="White D.D."/>
            <person name="White J.D."/>
            <person name="Wiley G.B."/>
            <person name="Wincker P."/>
            <person name="Xing Y."/>
            <person name="Yang L."/>
            <person name="Yao Z."/>
            <person name="Ying F."/>
            <person name="Zhai J."/>
            <person name="Zhou L."/>
            <person name="Zuber A."/>
            <person name="Denarie J."/>
            <person name="Dixon R.A."/>
            <person name="May G.D."/>
            <person name="Schwartz D.C."/>
            <person name="Rogers J."/>
            <person name="Quetier F."/>
            <person name="Town C.D."/>
            <person name="Roe B.A."/>
        </authorList>
    </citation>
    <scope>NUCLEOTIDE SEQUENCE [LARGE SCALE GENOMIC DNA]</scope>
    <source>
        <strain evidence="3">A17</strain>
        <strain evidence="5 6">cv. Jemalong A17</strain>
    </source>
</reference>
<reference evidence="7" key="4">
    <citation type="journal article" date="2018" name="Nat. Plants">
        <title>Whole-genome landscape of Medicago truncatula symbiotic genes.</title>
        <authorList>
            <person name="Pecrix Y."/>
            <person name="Staton S.E."/>
            <person name="Sallet E."/>
            <person name="Lelandais-Briere C."/>
            <person name="Moreau S."/>
            <person name="Carrere S."/>
            <person name="Blein T."/>
            <person name="Jardinaud M.F."/>
            <person name="Latrasse D."/>
            <person name="Zouine M."/>
            <person name="Zahm M."/>
            <person name="Kreplak J."/>
            <person name="Mayjonade B."/>
            <person name="Satge C."/>
            <person name="Perez M."/>
            <person name="Cauet S."/>
            <person name="Marande W."/>
            <person name="Chantry-Darmon C."/>
            <person name="Lopez-Roques C."/>
            <person name="Bouchez O."/>
            <person name="Berard A."/>
            <person name="Debelle F."/>
            <person name="Munos S."/>
            <person name="Bendahmane A."/>
            <person name="Berges H."/>
            <person name="Niebel A."/>
            <person name="Buitink J."/>
            <person name="Frugier F."/>
            <person name="Benhamed M."/>
            <person name="Crespi M."/>
            <person name="Gouzy J."/>
            <person name="Gamas P."/>
        </authorList>
    </citation>
    <scope>NUCLEOTIDE SEQUENCE [LARGE SCALE GENOMIC DNA]</scope>
    <source>
        <strain evidence="7">cv. Jemalong A17</strain>
    </source>
</reference>
<sequence>MAGILKFFYIAIIYVSMYLVVIEGKDGCKTNFDCLIKYPDHNEDILQCIGGHCLCLTN</sequence>
<reference evidence="5" key="3">
    <citation type="submission" date="2015-04" db="UniProtKB">
        <authorList>
            <consortium name="EnsemblPlants"/>
        </authorList>
    </citation>
    <scope>IDENTIFICATION</scope>
    <source>
        <strain evidence="5">cv. Jemalong A17</strain>
    </source>
</reference>
<evidence type="ECO:0000313" key="7">
    <source>
        <dbReference type="Proteomes" id="UP000265566"/>
    </source>
</evidence>
<keyword evidence="1" id="KW-0472">Membrane</keyword>
<dbReference type="Proteomes" id="UP000002051">
    <property type="component" value="Chromosome 4"/>
</dbReference>
<dbReference type="EMBL" id="CM001220">
    <property type="protein sequence ID" value="KEH30257.1"/>
    <property type="molecule type" value="Genomic_DNA"/>
</dbReference>
<dbReference type="Pfam" id="PF07127">
    <property type="entry name" value="Nodulin_late"/>
    <property type="match status" value="1"/>
</dbReference>
<evidence type="ECO:0000313" key="4">
    <source>
        <dbReference type="EMBL" id="RHN61103.1"/>
    </source>
</evidence>
<keyword evidence="6" id="KW-1185">Reference proteome</keyword>
<proteinExistence type="predicted"/>
<accession>A0A072UKL5</accession>